<reference evidence="3" key="1">
    <citation type="submission" date="2021-02" db="EMBL/GenBank/DDBJ databases">
        <authorList>
            <person name="Nowell W R."/>
        </authorList>
    </citation>
    <scope>NUCLEOTIDE SEQUENCE</scope>
</reference>
<proteinExistence type="predicted"/>
<dbReference type="EMBL" id="CAJOBG010002067">
    <property type="protein sequence ID" value="CAF3980804.1"/>
    <property type="molecule type" value="Genomic_DNA"/>
</dbReference>
<dbReference type="Proteomes" id="UP000663856">
    <property type="component" value="Unassembled WGS sequence"/>
</dbReference>
<evidence type="ECO:0000313" key="4">
    <source>
        <dbReference type="Proteomes" id="UP000663866"/>
    </source>
</evidence>
<sequence>MSDFESDAGNTSSSTAKTPSASPCSSLHVNKQCYQPKQIEKLLKISTDTKQYIIAKNLSTFIKSDVWNKFEFPAKLQKDATHEVISGFVCCFDCFTTLSFEGSTKYMIKHKCFIPAAAHPEQVVHEGLMDKYLPKNLLFKNKIKNR</sequence>
<keyword evidence="4" id="KW-1185">Reference proteome</keyword>
<dbReference type="AlphaFoldDB" id="A0A819MJ86"/>
<feature type="region of interest" description="Disordered" evidence="1">
    <location>
        <begin position="1"/>
        <end position="27"/>
    </location>
</feature>
<dbReference type="EMBL" id="CAJNRF010016665">
    <property type="protein sequence ID" value="CAF2209410.1"/>
    <property type="molecule type" value="Genomic_DNA"/>
</dbReference>
<name>A0A819MJ86_9BILA</name>
<protein>
    <submittedName>
        <fullName evidence="3">Uncharacterized protein</fullName>
    </submittedName>
</protein>
<organism evidence="3 4">
    <name type="scientific">Rotaria magnacalcarata</name>
    <dbReference type="NCBI Taxonomy" id="392030"/>
    <lineage>
        <taxon>Eukaryota</taxon>
        <taxon>Metazoa</taxon>
        <taxon>Spiralia</taxon>
        <taxon>Gnathifera</taxon>
        <taxon>Rotifera</taxon>
        <taxon>Eurotatoria</taxon>
        <taxon>Bdelloidea</taxon>
        <taxon>Philodinida</taxon>
        <taxon>Philodinidae</taxon>
        <taxon>Rotaria</taxon>
    </lineage>
</organism>
<evidence type="ECO:0000313" key="2">
    <source>
        <dbReference type="EMBL" id="CAF2209410.1"/>
    </source>
</evidence>
<gene>
    <name evidence="3" type="ORF">OVN521_LOCUS13918</name>
    <name evidence="2" type="ORF">WKI299_LOCUS34923</name>
</gene>
<accession>A0A819MJ86</accession>
<comment type="caution">
    <text evidence="3">The sequence shown here is derived from an EMBL/GenBank/DDBJ whole genome shotgun (WGS) entry which is preliminary data.</text>
</comment>
<evidence type="ECO:0000313" key="3">
    <source>
        <dbReference type="EMBL" id="CAF3980804.1"/>
    </source>
</evidence>
<evidence type="ECO:0000256" key="1">
    <source>
        <dbReference type="SAM" id="MobiDB-lite"/>
    </source>
</evidence>
<dbReference type="Proteomes" id="UP000663866">
    <property type="component" value="Unassembled WGS sequence"/>
</dbReference>
<feature type="compositionally biased region" description="Low complexity" evidence="1">
    <location>
        <begin position="11"/>
        <end position="26"/>
    </location>
</feature>